<dbReference type="Pfam" id="PF01584">
    <property type="entry name" value="CheW"/>
    <property type="match status" value="1"/>
</dbReference>
<reference evidence="2" key="1">
    <citation type="submission" date="2020-02" db="EMBL/GenBank/DDBJ databases">
        <authorList>
            <person name="Meier V. D."/>
        </authorList>
    </citation>
    <scope>NUCLEOTIDE SEQUENCE</scope>
    <source>
        <strain evidence="2">AVDCRST_MAG15</strain>
    </source>
</reference>
<dbReference type="GO" id="GO:0007165">
    <property type="term" value="P:signal transduction"/>
    <property type="evidence" value="ECO:0007669"/>
    <property type="project" value="InterPro"/>
</dbReference>
<dbReference type="InterPro" id="IPR002545">
    <property type="entry name" value="CheW-lke_dom"/>
</dbReference>
<dbReference type="Gene3D" id="2.30.30.40">
    <property type="entry name" value="SH3 Domains"/>
    <property type="match status" value="1"/>
</dbReference>
<organism evidence="2">
    <name type="scientific">uncultured Rubellimicrobium sp</name>
    <dbReference type="NCBI Taxonomy" id="543078"/>
    <lineage>
        <taxon>Bacteria</taxon>
        <taxon>Pseudomonadati</taxon>
        <taxon>Pseudomonadota</taxon>
        <taxon>Alphaproteobacteria</taxon>
        <taxon>Rhodobacterales</taxon>
        <taxon>Roseobacteraceae</taxon>
        <taxon>Rubellimicrobium</taxon>
        <taxon>environmental samples</taxon>
    </lineage>
</organism>
<dbReference type="GO" id="GO:0006935">
    <property type="term" value="P:chemotaxis"/>
    <property type="evidence" value="ECO:0007669"/>
    <property type="project" value="InterPro"/>
</dbReference>
<proteinExistence type="predicted"/>
<feature type="domain" description="CheW-like" evidence="1">
    <location>
        <begin position="2"/>
        <end position="51"/>
    </location>
</feature>
<protein>
    <recommendedName>
        <fullName evidence="1">CheW-like domain-containing protein</fullName>
    </recommendedName>
</protein>
<name>A0A6J4PSP9_9RHOB</name>
<dbReference type="InterPro" id="IPR036061">
    <property type="entry name" value="CheW-like_dom_sf"/>
</dbReference>
<gene>
    <name evidence="2" type="ORF">AVDCRST_MAG15-2069</name>
</gene>
<dbReference type="AlphaFoldDB" id="A0A6J4PSP9"/>
<evidence type="ECO:0000259" key="1">
    <source>
        <dbReference type="Pfam" id="PF01584"/>
    </source>
</evidence>
<dbReference type="EMBL" id="CADCUU010000294">
    <property type="protein sequence ID" value="CAA9418510.1"/>
    <property type="molecule type" value="Genomic_DNA"/>
</dbReference>
<evidence type="ECO:0000313" key="2">
    <source>
        <dbReference type="EMBL" id="CAA9418510.1"/>
    </source>
</evidence>
<accession>A0A6J4PSP9</accession>
<dbReference type="SUPFAM" id="SSF50341">
    <property type="entry name" value="CheW-like"/>
    <property type="match status" value="1"/>
</dbReference>
<sequence>MVGIAVDGFEERLDAALRPPDGLLAAMPNLLGTTLRGDGRVLLVLDPEALLG</sequence>